<feature type="compositionally biased region" description="Basic and acidic residues" evidence="1">
    <location>
        <begin position="1"/>
        <end position="22"/>
    </location>
</feature>
<dbReference type="AlphaFoldDB" id="A0A1W2CR92"/>
<feature type="region of interest" description="Disordered" evidence="1">
    <location>
        <begin position="1"/>
        <end position="33"/>
    </location>
</feature>
<evidence type="ECO:0000313" key="2">
    <source>
        <dbReference type="EMBL" id="SMC87750.1"/>
    </source>
</evidence>
<evidence type="ECO:0000256" key="1">
    <source>
        <dbReference type="SAM" id="MobiDB-lite"/>
    </source>
</evidence>
<keyword evidence="3" id="KW-1185">Reference proteome</keyword>
<name>A0A1W2CR92_9HYPH</name>
<dbReference type="EMBL" id="FWXR01000011">
    <property type="protein sequence ID" value="SMC87750.1"/>
    <property type="molecule type" value="Genomic_DNA"/>
</dbReference>
<organism evidence="2 3">
    <name type="scientific">Fulvimarina manganoxydans</name>
    <dbReference type="NCBI Taxonomy" id="937218"/>
    <lineage>
        <taxon>Bacteria</taxon>
        <taxon>Pseudomonadati</taxon>
        <taxon>Pseudomonadota</taxon>
        <taxon>Alphaproteobacteria</taxon>
        <taxon>Hyphomicrobiales</taxon>
        <taxon>Aurantimonadaceae</taxon>
        <taxon>Fulvimarina</taxon>
    </lineage>
</organism>
<dbReference type="Proteomes" id="UP000192656">
    <property type="component" value="Unassembled WGS sequence"/>
</dbReference>
<accession>A0A1W2CR92</accession>
<reference evidence="2 3" key="1">
    <citation type="submission" date="2017-04" db="EMBL/GenBank/DDBJ databases">
        <authorList>
            <person name="Afonso C.L."/>
            <person name="Miller P.J."/>
            <person name="Scott M.A."/>
            <person name="Spackman E."/>
            <person name="Goraichik I."/>
            <person name="Dimitrov K.M."/>
            <person name="Suarez D.L."/>
            <person name="Swayne D.E."/>
        </authorList>
    </citation>
    <scope>NUCLEOTIDE SEQUENCE [LARGE SCALE GENOMIC DNA]</scope>
    <source>
        <strain evidence="2 3">CGMCC 1.10972</strain>
    </source>
</reference>
<sequence>MAQSEGRDETFQEEFRALKDRAQGSTDEVLSSL</sequence>
<feature type="compositionally biased region" description="Polar residues" evidence="1">
    <location>
        <begin position="23"/>
        <end position="33"/>
    </location>
</feature>
<protein>
    <submittedName>
        <fullName evidence="2">Uncharacterized protein</fullName>
    </submittedName>
</protein>
<gene>
    <name evidence="2" type="ORF">SAMN06297251_11128</name>
</gene>
<proteinExistence type="predicted"/>
<evidence type="ECO:0000313" key="3">
    <source>
        <dbReference type="Proteomes" id="UP000192656"/>
    </source>
</evidence>
<dbReference type="STRING" id="937218.SAMN06297251_11128"/>